<evidence type="ECO:0000313" key="9">
    <source>
        <dbReference type="EMBL" id="CAI0463493.1"/>
    </source>
</evidence>
<evidence type="ECO:0000256" key="6">
    <source>
        <dbReference type="ARBA" id="ARBA00023136"/>
    </source>
</evidence>
<comment type="caution">
    <text evidence="9">The sequence shown here is derived from an EMBL/GenBank/DDBJ whole genome shotgun (WGS) entry which is preliminary data.</text>
</comment>
<feature type="domain" description="Trichome birefringence-like N-terminal" evidence="8">
    <location>
        <begin position="4"/>
        <end position="57"/>
    </location>
</feature>
<dbReference type="AlphaFoldDB" id="A0AAV0NZ81"/>
<accession>A0AAV0NZ81</accession>
<keyword evidence="5" id="KW-1133">Transmembrane helix</keyword>
<dbReference type="GO" id="GO:0005794">
    <property type="term" value="C:Golgi apparatus"/>
    <property type="evidence" value="ECO:0007669"/>
    <property type="project" value="TreeGrafter"/>
</dbReference>
<dbReference type="InterPro" id="IPR029962">
    <property type="entry name" value="TBL"/>
</dbReference>
<comment type="subcellular location">
    <subcellularLocation>
        <location evidence="1">Membrane</location>
        <topology evidence="1">Single-pass membrane protein</topology>
    </subcellularLocation>
</comment>
<dbReference type="Proteomes" id="UP001154282">
    <property type="component" value="Unassembled WGS sequence"/>
</dbReference>
<dbReference type="InterPro" id="IPR026057">
    <property type="entry name" value="TBL_C"/>
</dbReference>
<sequence>LTAEKCDLFAGEWVPDPSGPNYTNRSCLHIQEHQNCMRNGRPDSGYLYWRWKPSGCDLPKFNPRKFLKLMRNKSLAFIGDSISRNHVQSLLCILSQVNQQVQLPELVFLLFNRQTQ</sequence>
<keyword evidence="10" id="KW-1185">Reference proteome</keyword>
<name>A0AAV0NZ81_9ROSI</name>
<keyword evidence="6" id="KW-0472">Membrane</keyword>
<evidence type="ECO:0000313" key="10">
    <source>
        <dbReference type="Proteomes" id="UP001154282"/>
    </source>
</evidence>
<dbReference type="Pfam" id="PF14416">
    <property type="entry name" value="PMR5N"/>
    <property type="match status" value="1"/>
</dbReference>
<dbReference type="GO" id="GO:0016413">
    <property type="term" value="F:O-acetyltransferase activity"/>
    <property type="evidence" value="ECO:0007669"/>
    <property type="project" value="InterPro"/>
</dbReference>
<dbReference type="InterPro" id="IPR025846">
    <property type="entry name" value="TBL_N"/>
</dbReference>
<comment type="similarity">
    <text evidence="2">Belongs to the PC-esterase family. TBL subfamily.</text>
</comment>
<evidence type="ECO:0000256" key="2">
    <source>
        <dbReference type="ARBA" id="ARBA00007727"/>
    </source>
</evidence>
<feature type="non-terminal residue" evidence="9">
    <location>
        <position position="1"/>
    </location>
</feature>
<evidence type="ECO:0000256" key="4">
    <source>
        <dbReference type="ARBA" id="ARBA00022968"/>
    </source>
</evidence>
<organism evidence="9 10">
    <name type="scientific">Linum tenue</name>
    <dbReference type="NCBI Taxonomy" id="586396"/>
    <lineage>
        <taxon>Eukaryota</taxon>
        <taxon>Viridiplantae</taxon>
        <taxon>Streptophyta</taxon>
        <taxon>Embryophyta</taxon>
        <taxon>Tracheophyta</taxon>
        <taxon>Spermatophyta</taxon>
        <taxon>Magnoliopsida</taxon>
        <taxon>eudicotyledons</taxon>
        <taxon>Gunneridae</taxon>
        <taxon>Pentapetalae</taxon>
        <taxon>rosids</taxon>
        <taxon>fabids</taxon>
        <taxon>Malpighiales</taxon>
        <taxon>Linaceae</taxon>
        <taxon>Linum</taxon>
    </lineage>
</organism>
<evidence type="ECO:0000256" key="1">
    <source>
        <dbReference type="ARBA" id="ARBA00004167"/>
    </source>
</evidence>
<dbReference type="Pfam" id="PF13839">
    <property type="entry name" value="PC-Esterase"/>
    <property type="match status" value="1"/>
</dbReference>
<evidence type="ECO:0000256" key="5">
    <source>
        <dbReference type="ARBA" id="ARBA00022989"/>
    </source>
</evidence>
<gene>
    <name evidence="9" type="ORF">LITE_LOCUS35786</name>
</gene>
<keyword evidence="3" id="KW-0812">Transmembrane</keyword>
<evidence type="ECO:0000256" key="3">
    <source>
        <dbReference type="ARBA" id="ARBA00022692"/>
    </source>
</evidence>
<dbReference type="PANTHER" id="PTHR32285">
    <property type="entry name" value="PROTEIN TRICHOME BIREFRINGENCE-LIKE 9-RELATED"/>
    <property type="match status" value="1"/>
</dbReference>
<evidence type="ECO:0000259" key="8">
    <source>
        <dbReference type="Pfam" id="PF14416"/>
    </source>
</evidence>
<dbReference type="PANTHER" id="PTHR32285:SF324">
    <property type="entry name" value="PROTEIN TRICHOME BIREFRINGENCE-LIKE 25"/>
    <property type="match status" value="1"/>
</dbReference>
<proteinExistence type="inferred from homology"/>
<feature type="domain" description="Trichome birefringence-like C-terminal" evidence="7">
    <location>
        <begin position="58"/>
        <end position="100"/>
    </location>
</feature>
<dbReference type="EMBL" id="CAMGYJ010000008">
    <property type="protein sequence ID" value="CAI0463493.1"/>
    <property type="molecule type" value="Genomic_DNA"/>
</dbReference>
<evidence type="ECO:0008006" key="11">
    <source>
        <dbReference type="Google" id="ProtNLM"/>
    </source>
</evidence>
<protein>
    <recommendedName>
        <fullName evidence="11">Trichome birefringence-like N-terminal domain-containing protein</fullName>
    </recommendedName>
</protein>
<reference evidence="9" key="1">
    <citation type="submission" date="2022-08" db="EMBL/GenBank/DDBJ databases">
        <authorList>
            <person name="Gutierrez-Valencia J."/>
        </authorList>
    </citation>
    <scope>NUCLEOTIDE SEQUENCE</scope>
</reference>
<keyword evidence="4" id="KW-0735">Signal-anchor</keyword>
<evidence type="ECO:0000259" key="7">
    <source>
        <dbReference type="Pfam" id="PF13839"/>
    </source>
</evidence>
<dbReference type="GO" id="GO:0016020">
    <property type="term" value="C:membrane"/>
    <property type="evidence" value="ECO:0007669"/>
    <property type="project" value="UniProtKB-SubCell"/>
</dbReference>